<comment type="caution">
    <text evidence="2">The sequence shown here is derived from an EMBL/GenBank/DDBJ whole genome shotgun (WGS) entry which is preliminary data.</text>
</comment>
<sequence>MSSISRGRSTHGDRLIENTHADQGLTTMDTQTKVTNSHLASGNPTPAPCAQCTSAQAPNATLQLAHLAQPGHVLLSAARPTHALVHGQALANVLETYPYKHDNLVSHPGLLGTTSLRAVQTLPRSGETILNPKCRPSIVAGSAAAFGRILPLHETGTVQMIAHTSQAAGSTSQAQAQSQAALAGVKTGAIPSASNLVVAGLVPPDGSTVGTSSAARIAQLLTPSGLTPGVANAPVMLYYTQAVIQGGTY</sequence>
<accession>A0A8E0VLX9</accession>
<keyword evidence="3" id="KW-1185">Reference proteome</keyword>
<feature type="compositionally biased region" description="Basic and acidic residues" evidence="1">
    <location>
        <begin position="10"/>
        <end position="20"/>
    </location>
</feature>
<organism evidence="2 3">
    <name type="scientific">Fasciolopsis buskii</name>
    <dbReference type="NCBI Taxonomy" id="27845"/>
    <lineage>
        <taxon>Eukaryota</taxon>
        <taxon>Metazoa</taxon>
        <taxon>Spiralia</taxon>
        <taxon>Lophotrochozoa</taxon>
        <taxon>Platyhelminthes</taxon>
        <taxon>Trematoda</taxon>
        <taxon>Digenea</taxon>
        <taxon>Plagiorchiida</taxon>
        <taxon>Echinostomata</taxon>
        <taxon>Echinostomatoidea</taxon>
        <taxon>Fasciolidae</taxon>
        <taxon>Fasciolopsis</taxon>
    </lineage>
</organism>
<reference evidence="2" key="1">
    <citation type="submission" date="2019-05" db="EMBL/GenBank/DDBJ databases">
        <title>Annotation for the trematode Fasciolopsis buski.</title>
        <authorList>
            <person name="Choi Y.-J."/>
        </authorList>
    </citation>
    <scope>NUCLEOTIDE SEQUENCE</scope>
    <source>
        <strain evidence="2">HT</strain>
        <tissue evidence="2">Whole worm</tissue>
    </source>
</reference>
<protein>
    <submittedName>
        <fullName evidence="2">Uncharacterized protein</fullName>
    </submittedName>
</protein>
<dbReference type="Proteomes" id="UP000728185">
    <property type="component" value="Unassembled WGS sequence"/>
</dbReference>
<dbReference type="EMBL" id="LUCM01002823">
    <property type="protein sequence ID" value="KAA0196789.1"/>
    <property type="molecule type" value="Genomic_DNA"/>
</dbReference>
<name>A0A8E0VLX9_9TREM</name>
<proteinExistence type="predicted"/>
<gene>
    <name evidence="2" type="ORF">FBUS_04443</name>
</gene>
<evidence type="ECO:0000313" key="2">
    <source>
        <dbReference type="EMBL" id="KAA0196789.1"/>
    </source>
</evidence>
<feature type="region of interest" description="Disordered" evidence="1">
    <location>
        <begin position="1"/>
        <end position="27"/>
    </location>
</feature>
<evidence type="ECO:0000313" key="3">
    <source>
        <dbReference type="Proteomes" id="UP000728185"/>
    </source>
</evidence>
<dbReference type="AlphaFoldDB" id="A0A8E0VLX9"/>
<evidence type="ECO:0000256" key="1">
    <source>
        <dbReference type="SAM" id="MobiDB-lite"/>
    </source>
</evidence>
<dbReference type="OrthoDB" id="6022652at2759"/>